<evidence type="ECO:0000313" key="3">
    <source>
        <dbReference type="EMBL" id="TDL24785.1"/>
    </source>
</evidence>
<dbReference type="SMART" id="SM00220">
    <property type="entry name" value="S_TKc"/>
    <property type="match status" value="1"/>
</dbReference>
<protein>
    <recommendedName>
        <fullName evidence="2">Protein kinase domain-containing protein</fullName>
    </recommendedName>
</protein>
<dbReference type="STRING" id="50990.A0A4Y7QBG7"/>
<dbReference type="Gene3D" id="1.10.510.10">
    <property type="entry name" value="Transferase(Phosphotransferase) domain 1"/>
    <property type="match status" value="1"/>
</dbReference>
<accession>A0A4Y7QBG7</accession>
<dbReference type="GO" id="GO:0005524">
    <property type="term" value="F:ATP binding"/>
    <property type="evidence" value="ECO:0007669"/>
    <property type="project" value="InterPro"/>
</dbReference>
<gene>
    <name evidence="3" type="ORF">BD410DRAFT_61237</name>
</gene>
<feature type="region of interest" description="Disordered" evidence="1">
    <location>
        <begin position="1"/>
        <end position="38"/>
    </location>
</feature>
<keyword evidence="4" id="KW-1185">Reference proteome</keyword>
<dbReference type="SUPFAM" id="SSF56112">
    <property type="entry name" value="Protein kinase-like (PK-like)"/>
    <property type="match status" value="1"/>
</dbReference>
<dbReference type="VEuPathDB" id="FungiDB:BD410DRAFT_61237"/>
<dbReference type="AlphaFoldDB" id="A0A4Y7QBG7"/>
<feature type="compositionally biased region" description="Low complexity" evidence="1">
    <location>
        <begin position="261"/>
        <end position="287"/>
    </location>
</feature>
<dbReference type="PROSITE" id="PS50011">
    <property type="entry name" value="PROTEIN_KINASE_DOM"/>
    <property type="match status" value="1"/>
</dbReference>
<feature type="domain" description="Protein kinase" evidence="2">
    <location>
        <begin position="65"/>
        <end position="385"/>
    </location>
</feature>
<sequence>MPQKLRQPALSSKSSPSVPDTSYDSDSSLDSEDEELNSRVSPYWPRYRSSLSKRGFRLDTVRDVRAFYANIGRAPPRSTHGADDDALCRDPGLPDRLFRGTRIHDGKKIIVKAVCLRSHEYAIIRYLSSPPLRDNRLNHTIPVLDLVPVPDDDIGFIVMEEWTRQLMHTTPCSLRSFLRTLRQCIEGIAFLHANYIAHLDISIHNLLTDDNGRYAYIDFECSRRFPPPPPSSYMYASTASGHHHSQSSGRDVYSRAPSQTNSIPNMSRASSSSSNSSMSTSSSRSNSGPPRIRGYRGTEVPPDVERGADSCPFAIDVWALGILILRACQMTGYEVPELTALTVPMLAEVSDARPPARAVLAAFDKMVSRLGDTRLGSKDGGCACG</sequence>
<dbReference type="GO" id="GO:0004672">
    <property type="term" value="F:protein kinase activity"/>
    <property type="evidence" value="ECO:0007669"/>
    <property type="project" value="InterPro"/>
</dbReference>
<feature type="region of interest" description="Disordered" evidence="1">
    <location>
        <begin position="232"/>
        <end position="303"/>
    </location>
</feature>
<dbReference type="EMBL" id="ML170165">
    <property type="protein sequence ID" value="TDL24785.1"/>
    <property type="molecule type" value="Genomic_DNA"/>
</dbReference>
<dbReference type="InterPro" id="IPR011009">
    <property type="entry name" value="Kinase-like_dom_sf"/>
</dbReference>
<evidence type="ECO:0000259" key="2">
    <source>
        <dbReference type="PROSITE" id="PS50011"/>
    </source>
</evidence>
<dbReference type="InterPro" id="IPR000719">
    <property type="entry name" value="Prot_kinase_dom"/>
</dbReference>
<dbReference type="OrthoDB" id="3173976at2759"/>
<reference evidence="3 4" key="1">
    <citation type="submission" date="2018-06" db="EMBL/GenBank/DDBJ databases">
        <title>A transcriptomic atlas of mushroom development highlights an independent origin of complex multicellularity.</title>
        <authorList>
            <consortium name="DOE Joint Genome Institute"/>
            <person name="Krizsan K."/>
            <person name="Almasi E."/>
            <person name="Merenyi Z."/>
            <person name="Sahu N."/>
            <person name="Viragh M."/>
            <person name="Koszo T."/>
            <person name="Mondo S."/>
            <person name="Kiss B."/>
            <person name="Balint B."/>
            <person name="Kues U."/>
            <person name="Barry K."/>
            <person name="Hegedus J.C."/>
            <person name="Henrissat B."/>
            <person name="Johnson J."/>
            <person name="Lipzen A."/>
            <person name="Ohm R."/>
            <person name="Nagy I."/>
            <person name="Pangilinan J."/>
            <person name="Yan J."/>
            <person name="Xiong Y."/>
            <person name="Grigoriev I.V."/>
            <person name="Hibbett D.S."/>
            <person name="Nagy L.G."/>
        </authorList>
    </citation>
    <scope>NUCLEOTIDE SEQUENCE [LARGE SCALE GENOMIC DNA]</scope>
    <source>
        <strain evidence="3 4">SZMC22713</strain>
    </source>
</reference>
<feature type="compositionally biased region" description="Low complexity" evidence="1">
    <location>
        <begin position="8"/>
        <end position="26"/>
    </location>
</feature>
<organism evidence="3 4">
    <name type="scientific">Rickenella mellea</name>
    <dbReference type="NCBI Taxonomy" id="50990"/>
    <lineage>
        <taxon>Eukaryota</taxon>
        <taxon>Fungi</taxon>
        <taxon>Dikarya</taxon>
        <taxon>Basidiomycota</taxon>
        <taxon>Agaricomycotina</taxon>
        <taxon>Agaricomycetes</taxon>
        <taxon>Hymenochaetales</taxon>
        <taxon>Rickenellaceae</taxon>
        <taxon>Rickenella</taxon>
    </lineage>
</organism>
<name>A0A4Y7QBG7_9AGAM</name>
<dbReference type="Proteomes" id="UP000294933">
    <property type="component" value="Unassembled WGS sequence"/>
</dbReference>
<evidence type="ECO:0000256" key="1">
    <source>
        <dbReference type="SAM" id="MobiDB-lite"/>
    </source>
</evidence>
<evidence type="ECO:0000313" key="4">
    <source>
        <dbReference type="Proteomes" id="UP000294933"/>
    </source>
</evidence>
<proteinExistence type="predicted"/>